<evidence type="ECO:0000256" key="9">
    <source>
        <dbReference type="ARBA" id="ARBA00023242"/>
    </source>
</evidence>
<evidence type="ECO:0000313" key="12">
    <source>
        <dbReference type="Proteomes" id="UP000887540"/>
    </source>
</evidence>
<evidence type="ECO:0000256" key="7">
    <source>
        <dbReference type="ARBA" id="ARBA00023163"/>
    </source>
</evidence>
<keyword evidence="4" id="KW-0862">Zinc</keyword>
<keyword evidence="6" id="KW-0238">DNA-binding</keyword>
<evidence type="ECO:0000256" key="2">
    <source>
        <dbReference type="ARBA" id="ARBA00022723"/>
    </source>
</evidence>
<keyword evidence="9" id="KW-0539">Nucleus</keyword>
<keyword evidence="7" id="KW-0804">Transcription</keyword>
<dbReference type="InterPro" id="IPR049636">
    <property type="entry name" value="HNF4-like_DBD"/>
</dbReference>
<evidence type="ECO:0000256" key="6">
    <source>
        <dbReference type="ARBA" id="ARBA00023125"/>
    </source>
</evidence>
<evidence type="ECO:0000313" key="13">
    <source>
        <dbReference type="WBParaSite" id="ACRNAN_scaffold242.g6422.t1"/>
    </source>
</evidence>
<sequence length="147" mass="16821">MEKDICIICGDKQGITSHYGAISCMECKSFFRGAIIEGQDCRCTKSGNCIINQKLRNKCRACRFKRCIELGMCQDKNMLFGYAPYLSTKNIGLRYVKGNRVWTDGSPVDYTRWGPGHRPLPNLPTCTVMYANAVTEDYHYNTDWQDH</sequence>
<keyword evidence="12" id="KW-1185">Reference proteome</keyword>
<dbReference type="InterPro" id="IPR016187">
    <property type="entry name" value="CTDL_fold"/>
</dbReference>
<dbReference type="InterPro" id="IPR016186">
    <property type="entry name" value="C-type_lectin-like/link_sf"/>
</dbReference>
<evidence type="ECO:0000256" key="8">
    <source>
        <dbReference type="ARBA" id="ARBA00023170"/>
    </source>
</evidence>
<dbReference type="AlphaFoldDB" id="A0A914DEZ4"/>
<dbReference type="CDD" id="cd06960">
    <property type="entry name" value="NR_DBD_HNF4A"/>
    <property type="match status" value="1"/>
</dbReference>
<dbReference type="InterPro" id="IPR052496">
    <property type="entry name" value="Orphan_Nuclear_Rcpt"/>
</dbReference>
<keyword evidence="3" id="KW-0863">Zinc-finger</keyword>
<keyword evidence="2" id="KW-0479">Metal-binding</keyword>
<protein>
    <submittedName>
        <fullName evidence="13">Nuclear receptor domain-containing protein</fullName>
    </submittedName>
</protein>
<dbReference type="WBParaSite" id="ACRNAN_scaffold242.g6422.t1">
    <property type="protein sequence ID" value="ACRNAN_scaffold242.g6422.t1"/>
    <property type="gene ID" value="ACRNAN_scaffold242.g6422"/>
</dbReference>
<dbReference type="SUPFAM" id="SSF56436">
    <property type="entry name" value="C-type lectin-like"/>
    <property type="match status" value="1"/>
</dbReference>
<comment type="subcellular location">
    <subcellularLocation>
        <location evidence="1">Nucleus</location>
    </subcellularLocation>
</comment>
<reference evidence="13" key="1">
    <citation type="submission" date="2022-11" db="UniProtKB">
        <authorList>
            <consortium name="WormBaseParasite"/>
        </authorList>
    </citation>
    <scope>IDENTIFICATION</scope>
</reference>
<dbReference type="Gene3D" id="3.10.100.10">
    <property type="entry name" value="Mannose-Binding Protein A, subunit A"/>
    <property type="match status" value="1"/>
</dbReference>
<dbReference type="InterPro" id="IPR001628">
    <property type="entry name" value="Znf_hrmn_rcpt"/>
</dbReference>
<keyword evidence="5" id="KW-0805">Transcription regulation</keyword>
<evidence type="ECO:0000256" key="3">
    <source>
        <dbReference type="ARBA" id="ARBA00022771"/>
    </source>
</evidence>
<proteinExistence type="predicted"/>
<evidence type="ECO:0000259" key="10">
    <source>
        <dbReference type="PROSITE" id="PS50041"/>
    </source>
</evidence>
<dbReference type="SUPFAM" id="SSF57716">
    <property type="entry name" value="Glucocorticoid receptor-like (DNA-binding domain)"/>
    <property type="match status" value="1"/>
</dbReference>
<feature type="domain" description="C-type lectin" evidence="10">
    <location>
        <begin position="91"/>
        <end position="147"/>
    </location>
</feature>
<dbReference type="InterPro" id="IPR013088">
    <property type="entry name" value="Znf_NHR/GATA"/>
</dbReference>
<evidence type="ECO:0000256" key="4">
    <source>
        <dbReference type="ARBA" id="ARBA00022833"/>
    </source>
</evidence>
<keyword evidence="8" id="KW-0675">Receptor</keyword>
<dbReference type="PRINTS" id="PR00047">
    <property type="entry name" value="STROIDFINGER"/>
</dbReference>
<dbReference type="PROSITE" id="PS51257">
    <property type="entry name" value="PROKAR_LIPOPROTEIN"/>
    <property type="match status" value="1"/>
</dbReference>
<evidence type="ECO:0000259" key="11">
    <source>
        <dbReference type="PROSITE" id="PS51030"/>
    </source>
</evidence>
<dbReference type="Gene3D" id="3.30.50.10">
    <property type="entry name" value="Erythroid Transcription Factor GATA-1, subunit A"/>
    <property type="match status" value="1"/>
</dbReference>
<dbReference type="GO" id="GO:0008270">
    <property type="term" value="F:zinc ion binding"/>
    <property type="evidence" value="ECO:0007669"/>
    <property type="project" value="UniProtKB-KW"/>
</dbReference>
<dbReference type="PANTHER" id="PTHR47519:SF3">
    <property type="entry name" value="NUCLEAR HORMONE RECEPTOR FAMILY MEMBER NHR-5"/>
    <property type="match status" value="1"/>
</dbReference>
<name>A0A914DEZ4_9BILA</name>
<dbReference type="PROSITE" id="PS51030">
    <property type="entry name" value="NUCLEAR_REC_DBD_2"/>
    <property type="match status" value="1"/>
</dbReference>
<dbReference type="Proteomes" id="UP000887540">
    <property type="component" value="Unplaced"/>
</dbReference>
<dbReference type="PROSITE" id="PS50041">
    <property type="entry name" value="C_TYPE_LECTIN_2"/>
    <property type="match status" value="1"/>
</dbReference>
<dbReference type="Pfam" id="PF00105">
    <property type="entry name" value="zf-C4"/>
    <property type="match status" value="1"/>
</dbReference>
<organism evidence="12 13">
    <name type="scientific">Acrobeloides nanus</name>
    <dbReference type="NCBI Taxonomy" id="290746"/>
    <lineage>
        <taxon>Eukaryota</taxon>
        <taxon>Metazoa</taxon>
        <taxon>Ecdysozoa</taxon>
        <taxon>Nematoda</taxon>
        <taxon>Chromadorea</taxon>
        <taxon>Rhabditida</taxon>
        <taxon>Tylenchina</taxon>
        <taxon>Cephalobomorpha</taxon>
        <taxon>Cephaloboidea</taxon>
        <taxon>Cephalobidae</taxon>
        <taxon>Acrobeloides</taxon>
    </lineage>
</organism>
<feature type="domain" description="Nuclear receptor" evidence="11">
    <location>
        <begin position="3"/>
        <end position="79"/>
    </location>
</feature>
<evidence type="ECO:0000256" key="5">
    <source>
        <dbReference type="ARBA" id="ARBA00023015"/>
    </source>
</evidence>
<dbReference type="InterPro" id="IPR001304">
    <property type="entry name" value="C-type_lectin-like"/>
</dbReference>
<evidence type="ECO:0000256" key="1">
    <source>
        <dbReference type="ARBA" id="ARBA00004123"/>
    </source>
</evidence>
<dbReference type="GO" id="GO:0003700">
    <property type="term" value="F:DNA-binding transcription factor activity"/>
    <property type="evidence" value="ECO:0007669"/>
    <property type="project" value="InterPro"/>
</dbReference>
<accession>A0A914DEZ4</accession>
<dbReference type="GO" id="GO:0005634">
    <property type="term" value="C:nucleus"/>
    <property type="evidence" value="ECO:0007669"/>
    <property type="project" value="UniProtKB-SubCell"/>
</dbReference>
<dbReference type="GO" id="GO:0000978">
    <property type="term" value="F:RNA polymerase II cis-regulatory region sequence-specific DNA binding"/>
    <property type="evidence" value="ECO:0007669"/>
    <property type="project" value="InterPro"/>
</dbReference>
<dbReference type="SMART" id="SM00399">
    <property type="entry name" value="ZnF_C4"/>
    <property type="match status" value="1"/>
</dbReference>
<dbReference type="PANTHER" id="PTHR47519">
    <property type="entry name" value="NUCLEAR HORMONE RECEPTOR FAMILY MEMBER NHR-31-RELATED"/>
    <property type="match status" value="1"/>
</dbReference>